<proteinExistence type="predicted"/>
<keyword evidence="2" id="KW-1185">Reference proteome</keyword>
<name>A0A0K1EJ23_CHOCO</name>
<dbReference type="STRING" id="52.CMC5_047290"/>
<dbReference type="KEGG" id="ccro:CMC5_047290"/>
<dbReference type="OrthoDB" id="5521833at2"/>
<sequence length="210" mass="24021">MHLAEAPISYGDIVDEHVGLGKDRARTDETTRLRSNPPFMAEQDRLPRSDALTTVVQTIHTRWTRASRGEPQATLRNATPEQLDLASRRPEGEGQGWMVWHDVQCEEGSAFQPRARHVVLSEALGQFHWVDTKRTGEGVIVRWRGKQCFTVGAGRTGVVIYNGTEDVILDHWRKTLYHKVVFRIGVAVPWYPALFRRTPDHRWQGLRHLA</sequence>
<evidence type="ECO:0000313" key="1">
    <source>
        <dbReference type="EMBL" id="AKT40573.1"/>
    </source>
</evidence>
<accession>A0A0K1EJ23</accession>
<protein>
    <submittedName>
        <fullName evidence="1">Uncharacterized protein</fullName>
    </submittedName>
</protein>
<dbReference type="EMBL" id="CP012159">
    <property type="protein sequence ID" value="AKT40573.1"/>
    <property type="molecule type" value="Genomic_DNA"/>
</dbReference>
<dbReference type="Proteomes" id="UP000067626">
    <property type="component" value="Chromosome"/>
</dbReference>
<evidence type="ECO:0000313" key="2">
    <source>
        <dbReference type="Proteomes" id="UP000067626"/>
    </source>
</evidence>
<gene>
    <name evidence="1" type="ORF">CMC5_047290</name>
</gene>
<dbReference type="AlphaFoldDB" id="A0A0K1EJ23"/>
<organism evidence="1 2">
    <name type="scientific">Chondromyces crocatus</name>
    <dbReference type="NCBI Taxonomy" id="52"/>
    <lineage>
        <taxon>Bacteria</taxon>
        <taxon>Pseudomonadati</taxon>
        <taxon>Myxococcota</taxon>
        <taxon>Polyangia</taxon>
        <taxon>Polyangiales</taxon>
        <taxon>Polyangiaceae</taxon>
        <taxon>Chondromyces</taxon>
    </lineage>
</organism>
<reference evidence="1 2" key="1">
    <citation type="submission" date="2015-07" db="EMBL/GenBank/DDBJ databases">
        <title>Genome analysis of myxobacterium Chondromyces crocatus Cm c5 reveals a high potential for natural compound synthesis and the genetic basis for the loss of fruiting body formation.</title>
        <authorList>
            <person name="Zaburannyi N."/>
            <person name="Bunk B."/>
            <person name="Maier J."/>
            <person name="Overmann J."/>
            <person name="Mueller R."/>
        </authorList>
    </citation>
    <scope>NUCLEOTIDE SEQUENCE [LARGE SCALE GENOMIC DNA]</scope>
    <source>
        <strain evidence="1 2">Cm c5</strain>
    </source>
</reference>